<protein>
    <submittedName>
        <fullName evidence="1">Uncharacterized protein</fullName>
    </submittedName>
</protein>
<gene>
    <name evidence="1" type="ORF">QAD02_010191</name>
</gene>
<dbReference type="Proteomes" id="UP001239111">
    <property type="component" value="Chromosome 4"/>
</dbReference>
<dbReference type="EMBL" id="CM056744">
    <property type="protein sequence ID" value="KAJ8668528.1"/>
    <property type="molecule type" value="Genomic_DNA"/>
</dbReference>
<evidence type="ECO:0000313" key="2">
    <source>
        <dbReference type="Proteomes" id="UP001239111"/>
    </source>
</evidence>
<comment type="caution">
    <text evidence="1">The sequence shown here is derived from an EMBL/GenBank/DDBJ whole genome shotgun (WGS) entry which is preliminary data.</text>
</comment>
<evidence type="ECO:0000313" key="1">
    <source>
        <dbReference type="EMBL" id="KAJ8668528.1"/>
    </source>
</evidence>
<sequence>MWKFLCVTLVIALYVTSAQAQSYDDKRCKCICPSLASVLNISSTDSKKVDNYITNVPASKCTCEGVVLPKLGDKIANKEQLLCPRCDCKYENRNTTIIKIVVIIVIWVISLLVIYMLFLICLEPLLNKKLHKATGGVGYQEHNNEEDDTSVTPGMSHAMGVRGNVLNRVGHQQDKWKRQVKEQRRNIYDRHTMLN</sequence>
<accession>A0ACC2NBL1</accession>
<name>A0ACC2NBL1_9HYME</name>
<proteinExistence type="predicted"/>
<organism evidence="1 2">
    <name type="scientific">Eretmocerus hayati</name>
    <dbReference type="NCBI Taxonomy" id="131215"/>
    <lineage>
        <taxon>Eukaryota</taxon>
        <taxon>Metazoa</taxon>
        <taxon>Ecdysozoa</taxon>
        <taxon>Arthropoda</taxon>
        <taxon>Hexapoda</taxon>
        <taxon>Insecta</taxon>
        <taxon>Pterygota</taxon>
        <taxon>Neoptera</taxon>
        <taxon>Endopterygota</taxon>
        <taxon>Hymenoptera</taxon>
        <taxon>Apocrita</taxon>
        <taxon>Proctotrupomorpha</taxon>
        <taxon>Chalcidoidea</taxon>
        <taxon>Aphelinidae</taxon>
        <taxon>Aphelininae</taxon>
        <taxon>Eretmocerus</taxon>
    </lineage>
</organism>
<reference evidence="1" key="1">
    <citation type="submission" date="2023-04" db="EMBL/GenBank/DDBJ databases">
        <title>A chromosome-level genome assembly of the parasitoid wasp Eretmocerus hayati.</title>
        <authorList>
            <person name="Zhong Y."/>
            <person name="Liu S."/>
            <person name="Liu Y."/>
        </authorList>
    </citation>
    <scope>NUCLEOTIDE SEQUENCE</scope>
    <source>
        <strain evidence="1">ZJU_SS_LIU_2023</strain>
    </source>
</reference>
<keyword evidence="2" id="KW-1185">Reference proteome</keyword>